<dbReference type="InterPro" id="IPR020084">
    <property type="entry name" value="NUDIX_hydrolase_CS"/>
</dbReference>
<dbReference type="Pfam" id="PF00293">
    <property type="entry name" value="NUDIX"/>
    <property type="match status" value="1"/>
</dbReference>
<evidence type="ECO:0000313" key="8">
    <source>
        <dbReference type="Proteomes" id="UP000682416"/>
    </source>
</evidence>
<evidence type="ECO:0000256" key="5">
    <source>
        <dbReference type="SAM" id="MobiDB-lite"/>
    </source>
</evidence>
<dbReference type="CDD" id="cd02883">
    <property type="entry name" value="NUDIX_Hydrolase"/>
    <property type="match status" value="1"/>
</dbReference>
<dbReference type="SUPFAM" id="SSF55811">
    <property type="entry name" value="Nudix"/>
    <property type="match status" value="1"/>
</dbReference>
<dbReference type="GO" id="GO:0016787">
    <property type="term" value="F:hydrolase activity"/>
    <property type="evidence" value="ECO:0007669"/>
    <property type="project" value="UniProtKB-KW"/>
</dbReference>
<name>A0A975QMB1_9ACTN</name>
<evidence type="ECO:0000256" key="3">
    <source>
        <dbReference type="ARBA" id="ARBA00022801"/>
    </source>
</evidence>
<evidence type="ECO:0000256" key="1">
    <source>
        <dbReference type="ARBA" id="ARBA00001946"/>
    </source>
</evidence>
<protein>
    <submittedName>
        <fullName evidence="7">NUDIX domain-containing protein</fullName>
    </submittedName>
</protein>
<dbReference type="PROSITE" id="PS00893">
    <property type="entry name" value="NUDIX_BOX"/>
    <property type="match status" value="1"/>
</dbReference>
<reference evidence="7" key="1">
    <citation type="submission" date="2021-05" db="EMBL/GenBank/DDBJ databases">
        <authorList>
            <person name="Kaiqin L."/>
            <person name="Jian G."/>
        </authorList>
    </citation>
    <scope>NUCLEOTIDE SEQUENCE</scope>
    <source>
        <strain evidence="7">HDS5</strain>
    </source>
</reference>
<feature type="compositionally biased region" description="Basic residues" evidence="5">
    <location>
        <begin position="92"/>
        <end position="108"/>
    </location>
</feature>
<keyword evidence="3 4" id="KW-0378">Hydrolase</keyword>
<dbReference type="Proteomes" id="UP000682416">
    <property type="component" value="Chromosome"/>
</dbReference>
<dbReference type="Gene3D" id="3.90.79.10">
    <property type="entry name" value="Nucleoside Triphosphate Pyrophosphohydrolase"/>
    <property type="match status" value="1"/>
</dbReference>
<dbReference type="AlphaFoldDB" id="A0A975QMB1"/>
<comment type="cofactor">
    <cofactor evidence="1">
        <name>Mg(2+)</name>
        <dbReference type="ChEBI" id="CHEBI:18420"/>
    </cofactor>
</comment>
<accession>A0A975QMB1</accession>
<dbReference type="PANTHER" id="PTHR43046:SF14">
    <property type="entry name" value="MUTT_NUDIX FAMILY PROTEIN"/>
    <property type="match status" value="1"/>
</dbReference>
<evidence type="ECO:0000256" key="2">
    <source>
        <dbReference type="ARBA" id="ARBA00005582"/>
    </source>
</evidence>
<dbReference type="PRINTS" id="PR00502">
    <property type="entry name" value="NUDIXFAMILY"/>
</dbReference>
<feature type="domain" description="Nudix hydrolase" evidence="6">
    <location>
        <begin position="110"/>
        <end position="245"/>
    </location>
</feature>
<dbReference type="EMBL" id="CP074402">
    <property type="protein sequence ID" value="QVJ03262.1"/>
    <property type="molecule type" value="Genomic_DNA"/>
</dbReference>
<dbReference type="InterPro" id="IPR000086">
    <property type="entry name" value="NUDIX_hydrolase_dom"/>
</dbReference>
<dbReference type="PROSITE" id="PS51462">
    <property type="entry name" value="NUDIX"/>
    <property type="match status" value="1"/>
</dbReference>
<sequence>MARRVTVHLITSGPTGPILVGARVLFGQDPEDVARGLGGLPEQAPLVALDVLTETASLPRGRALHVDRIVFAEPDLVSAWPSVVPTEGLTPRHPRWPPRRTPPRRGAPRMRRFASYGIVTDPAGRVLLSLIADGFPAAGTWHLPGGGVDTGEDVRAALRREVLEETGQAGVVGELITVASHRRPRSAGTDIYAVWVFSHVHVAAPTVPRVVEVEGSTADCAWFTPAELTELPLSTTARRGMEYLVRHRRRG</sequence>
<feature type="region of interest" description="Disordered" evidence="5">
    <location>
        <begin position="89"/>
        <end position="108"/>
    </location>
</feature>
<evidence type="ECO:0000259" key="6">
    <source>
        <dbReference type="PROSITE" id="PS51462"/>
    </source>
</evidence>
<organism evidence="7 8">
    <name type="scientific">Nocardiopsis eucommiae</name>
    <dbReference type="NCBI Taxonomy" id="2831970"/>
    <lineage>
        <taxon>Bacteria</taxon>
        <taxon>Bacillati</taxon>
        <taxon>Actinomycetota</taxon>
        <taxon>Actinomycetes</taxon>
        <taxon>Streptosporangiales</taxon>
        <taxon>Nocardiopsidaceae</taxon>
        <taxon>Nocardiopsis</taxon>
    </lineage>
</organism>
<comment type="similarity">
    <text evidence="2 4">Belongs to the Nudix hydrolase family.</text>
</comment>
<dbReference type="InterPro" id="IPR020476">
    <property type="entry name" value="Nudix_hydrolase"/>
</dbReference>
<keyword evidence="8" id="KW-1185">Reference proteome</keyword>
<evidence type="ECO:0000313" key="7">
    <source>
        <dbReference type="EMBL" id="QVJ03262.1"/>
    </source>
</evidence>
<dbReference type="InterPro" id="IPR015797">
    <property type="entry name" value="NUDIX_hydrolase-like_dom_sf"/>
</dbReference>
<gene>
    <name evidence="7" type="ORF">KGD82_12620</name>
</gene>
<proteinExistence type="inferred from homology"/>
<evidence type="ECO:0000256" key="4">
    <source>
        <dbReference type="RuleBase" id="RU003476"/>
    </source>
</evidence>
<dbReference type="KEGG" id="nec:KGD82_12620"/>
<dbReference type="PANTHER" id="PTHR43046">
    <property type="entry name" value="GDP-MANNOSE MANNOSYL HYDROLASE"/>
    <property type="match status" value="1"/>
</dbReference>